<dbReference type="GO" id="GO:0016746">
    <property type="term" value="F:acyltransferase activity"/>
    <property type="evidence" value="ECO:0007669"/>
    <property type="project" value="UniProtKB-KW"/>
</dbReference>
<dbReference type="GeneID" id="37022845"/>
<evidence type="ECO:0000256" key="5">
    <source>
        <dbReference type="RuleBase" id="RU003801"/>
    </source>
</evidence>
<keyword evidence="2 5" id="KW-0808">Transferase</keyword>
<dbReference type="OrthoDB" id="240216at2759"/>
<keyword evidence="3 5" id="KW-0012">Acyltransferase</keyword>
<gene>
    <name evidence="8" type="ORF">FA14DRAFT_181101</name>
</gene>
<reference evidence="8 9" key="1">
    <citation type="journal article" date="2018" name="Mol. Biol. Evol.">
        <title>Broad Genomic Sampling Reveals a Smut Pathogenic Ancestry of the Fungal Clade Ustilaginomycotina.</title>
        <authorList>
            <person name="Kijpornyongpan T."/>
            <person name="Mondo S.J."/>
            <person name="Barry K."/>
            <person name="Sandor L."/>
            <person name="Lee J."/>
            <person name="Lipzen A."/>
            <person name="Pangilinan J."/>
            <person name="LaButti K."/>
            <person name="Hainaut M."/>
            <person name="Henrissat B."/>
            <person name="Grigoriev I.V."/>
            <person name="Spatafora J.W."/>
            <person name="Aime M.C."/>
        </authorList>
    </citation>
    <scope>NUCLEOTIDE SEQUENCE [LARGE SCALE GENOMIC DNA]</scope>
    <source>
        <strain evidence="8 9">MCA 3882</strain>
    </source>
</reference>
<dbReference type="InParanoid" id="A0A316V877"/>
<dbReference type="PROSITE" id="PS00440">
    <property type="entry name" value="ACYLTRANSF_C_2"/>
    <property type="match status" value="1"/>
</dbReference>
<evidence type="ECO:0000256" key="1">
    <source>
        <dbReference type="ARBA" id="ARBA00005232"/>
    </source>
</evidence>
<dbReference type="Proteomes" id="UP000245771">
    <property type="component" value="Unassembled WGS sequence"/>
</dbReference>
<evidence type="ECO:0000313" key="8">
    <source>
        <dbReference type="EMBL" id="PWN32413.1"/>
    </source>
</evidence>
<dbReference type="Gene3D" id="3.30.559.10">
    <property type="entry name" value="Chloramphenicol acetyltransferase-like domain"/>
    <property type="match status" value="1"/>
</dbReference>
<dbReference type="Gene3D" id="3.30.559.70">
    <property type="entry name" value="Choline/Carnitine o-acyltransferase, domain 2"/>
    <property type="match status" value="1"/>
</dbReference>
<accession>A0A316V877</accession>
<dbReference type="InterPro" id="IPR039551">
    <property type="entry name" value="Cho/carn_acyl_trans"/>
</dbReference>
<dbReference type="InterPro" id="IPR023213">
    <property type="entry name" value="CAT-like_dom_sf"/>
</dbReference>
<organism evidence="8 9">
    <name type="scientific">Meira miltonrushii</name>
    <dbReference type="NCBI Taxonomy" id="1280837"/>
    <lineage>
        <taxon>Eukaryota</taxon>
        <taxon>Fungi</taxon>
        <taxon>Dikarya</taxon>
        <taxon>Basidiomycota</taxon>
        <taxon>Ustilaginomycotina</taxon>
        <taxon>Exobasidiomycetes</taxon>
        <taxon>Exobasidiales</taxon>
        <taxon>Brachybasidiaceae</taxon>
        <taxon>Meira</taxon>
    </lineage>
</organism>
<dbReference type="STRING" id="1280837.A0A316V877"/>
<dbReference type="AlphaFoldDB" id="A0A316V877"/>
<feature type="active site" description="Proton acceptor" evidence="4">
    <location>
        <position position="389"/>
    </location>
</feature>
<dbReference type="PANTHER" id="PTHR22589">
    <property type="entry name" value="CARNITINE O-ACYLTRANSFERASE"/>
    <property type="match status" value="1"/>
</dbReference>
<dbReference type="InterPro" id="IPR042231">
    <property type="entry name" value="Cho/carn_acyl_trans_2"/>
</dbReference>
<protein>
    <submittedName>
        <fullName evidence="8">Acyltransferase ChoActase/COT/CPT</fullName>
    </submittedName>
</protein>
<evidence type="ECO:0000313" key="9">
    <source>
        <dbReference type="Proteomes" id="UP000245771"/>
    </source>
</evidence>
<evidence type="ECO:0000256" key="3">
    <source>
        <dbReference type="ARBA" id="ARBA00023315"/>
    </source>
</evidence>
<sequence length="712" mass="78959">MFALTKFRGNAADKPKTFSQQDKLPKLPVPALEDTFARYIKSLEPILLQAEELGQLPPGQTAQSELAKRQKWAADALKSGSLVQKLQQRLLDVDRTSPNNWLDDRFWLQKAYHEWRVPLLVNSNWWLMFRANPDTPAAELEKPEIQVERVGDLIPDADIATALGANDWKQSEWGIRRAAWICHRLMQFKVRLESQDILPDASRAGPLCMHQYTRMFGVTRIPAIPHDFNIEAGFPNKHNHIIVLARNNFYKLQVQNKDGSLVSPSDLELALTSIVQDARRGDGKAVGVLTAIGRDDWTRSREHLLSISPKNRESINVIEDALFSLSLDSSVLPIAKHNAEPAHPSTPPTVDSHARNSSGAGRGGLNRWFDKAISLIVEPNGRAGLMGEHSPCDALIPSILIDFAAAVPAPKPDEKLEENLPYTAPSVKSTAEPIFSKFEFDVDAKVEEDIQTAFNEARRISGESDIGELWFDEYGTEWIKKVAKQSPDAYLQQALQLAMFKVKGHQTPTYETASTRSFKHGRTDVIRSFSRESYEFVRAVREGKPEAEVYKLLSAATTAHNQQTRASSFGKGIDRHLTGLRLVYDATEDGSLTDYAGKRGKNFYAGAELLFADPLLGDSQTWKLSTSGLSAGDLLAGTGFGSGFLDGVGINYLTGSQLLKFGIETKHPEPYGNGQLGQHPTNTFARAIVDALRYMRTLCESQSPAQTEGSKL</sequence>
<dbReference type="InterPro" id="IPR000542">
    <property type="entry name" value="Carn_acyl_trans"/>
</dbReference>
<feature type="domain" description="Choline/carnitine acyltransferase" evidence="7">
    <location>
        <begin position="27"/>
        <end position="668"/>
    </location>
</feature>
<dbReference type="SUPFAM" id="SSF52777">
    <property type="entry name" value="CoA-dependent acyltransferases"/>
    <property type="match status" value="2"/>
</dbReference>
<feature type="region of interest" description="Disordered" evidence="6">
    <location>
        <begin position="340"/>
        <end position="363"/>
    </location>
</feature>
<evidence type="ECO:0000256" key="2">
    <source>
        <dbReference type="ARBA" id="ARBA00022679"/>
    </source>
</evidence>
<dbReference type="PANTHER" id="PTHR22589:SF107">
    <property type="entry name" value="CHOLINE_CARNITINE ACYLTRANSFERASE DOMAIN-CONTAINING PROTEIN"/>
    <property type="match status" value="1"/>
</dbReference>
<keyword evidence="9" id="KW-1185">Reference proteome</keyword>
<dbReference type="Pfam" id="PF00755">
    <property type="entry name" value="Carn_acyltransf"/>
    <property type="match status" value="1"/>
</dbReference>
<comment type="similarity">
    <text evidence="1 5">Belongs to the carnitine/choline acetyltransferase family.</text>
</comment>
<name>A0A316V877_9BASI</name>
<evidence type="ECO:0000256" key="4">
    <source>
        <dbReference type="PIRSR" id="PIRSR600542-1"/>
    </source>
</evidence>
<dbReference type="EMBL" id="KZ819605">
    <property type="protein sequence ID" value="PWN32413.1"/>
    <property type="molecule type" value="Genomic_DNA"/>
</dbReference>
<dbReference type="RefSeq" id="XP_025352715.1">
    <property type="nucleotide sequence ID" value="XM_025501064.1"/>
</dbReference>
<evidence type="ECO:0000256" key="6">
    <source>
        <dbReference type="SAM" id="MobiDB-lite"/>
    </source>
</evidence>
<evidence type="ECO:0000259" key="7">
    <source>
        <dbReference type="Pfam" id="PF00755"/>
    </source>
</evidence>
<proteinExistence type="inferred from homology"/>